<accession>A0A516V7M3</accession>
<evidence type="ECO:0000313" key="1">
    <source>
        <dbReference type="EMBL" id="QDQ74525.1"/>
    </source>
</evidence>
<dbReference type="AlphaFoldDB" id="A0A516V7M3"/>
<name>A0A516V7M3_9GAMM</name>
<sequence length="69" mass="7337">MPRDTAPPVGAIEDALRAGIDIGLLEDNLRLSHERRALQHQDALDLALALERAGHALHERPATPAATAG</sequence>
<evidence type="ECO:0000313" key="2">
    <source>
        <dbReference type="Proteomes" id="UP000315891"/>
    </source>
</evidence>
<proteinExistence type="predicted"/>
<reference evidence="1 2" key="1">
    <citation type="submission" date="2019-07" db="EMBL/GenBank/DDBJ databases">
        <title>Lysobacter weifangensis sp. nov., isolated from bensulfuron-methyl contaminated farmland soil.</title>
        <authorList>
            <person name="Zhao H."/>
        </authorList>
    </citation>
    <scope>NUCLEOTIDE SEQUENCE [LARGE SCALE GENOMIC DNA]</scope>
    <source>
        <strain evidence="1 2">CC-Bw-6</strain>
    </source>
</reference>
<keyword evidence="2" id="KW-1185">Reference proteome</keyword>
<protein>
    <submittedName>
        <fullName evidence="1">Uncharacterized protein</fullName>
    </submittedName>
</protein>
<organism evidence="1 2">
    <name type="scientific">Pseudoluteimonas lycopersici</name>
    <dbReference type="NCBI Taxonomy" id="1324796"/>
    <lineage>
        <taxon>Bacteria</taxon>
        <taxon>Pseudomonadati</taxon>
        <taxon>Pseudomonadota</taxon>
        <taxon>Gammaproteobacteria</taxon>
        <taxon>Lysobacterales</taxon>
        <taxon>Lysobacteraceae</taxon>
        <taxon>Pseudoluteimonas</taxon>
    </lineage>
</organism>
<dbReference type="RefSeq" id="WP_143880034.1">
    <property type="nucleotide sequence ID" value="NZ_BAABLZ010000001.1"/>
</dbReference>
<dbReference type="EMBL" id="CP041742">
    <property type="protein sequence ID" value="QDQ74525.1"/>
    <property type="molecule type" value="Genomic_DNA"/>
</dbReference>
<gene>
    <name evidence="1" type="ORF">FNZ56_11855</name>
</gene>
<dbReference type="Proteomes" id="UP000315891">
    <property type="component" value="Chromosome"/>
</dbReference>